<sequence>MPVGLDGKTSRQQLLQRQFWRAVHRNNYKELNWLLRSRQHINMFEANEQDQIGIIVLGLRYDWSCVELMAKNGGGLRHLCRYASFYGDTEILKFVHTQLRIDVTTLHDEFDELLLFSAVEGSQPTVIRQLADWNADLAAKSMQGDSAILLAAQKGDKEIVQLLNERGLEIGVTDEQGNTIAHHAALVFNGKNILEYLVSKYGDEFRHDALSRGDSNVSASSTTSDLDGVQVQRTVQTSLKLYTTGFNFDSRNNNGATPAYNAAWKGQLQNLEVLAGVGCNLDLGNEDGNTPLIAAAMTDQPSSIAFLIDHGCEVNQMNKGEETALYWAAYNCSAASLEVLLEKGASIEKCDKYGNSPLLVASDHGEVKAVRILLKYNANVNHQNQIGETALMKACAEGHLECVQELVRSSLCNPDVRDDEGNTALLWACMTGQMDVFGYLIEFWNVTKEQIATLQNNDEETCIDWIVENKLQRGIDILKKLGVDVPEREVSQSRSKSYSHENDIDH</sequence>
<dbReference type="OMA" id="HIVAING"/>
<protein>
    <submittedName>
        <fullName evidence="4">Ankyrin repeat protein</fullName>
    </submittedName>
</protein>
<dbReference type="EMBL" id="ASPP01005437">
    <property type="protein sequence ID" value="ETO30528.1"/>
    <property type="molecule type" value="Genomic_DNA"/>
</dbReference>
<evidence type="ECO:0000313" key="5">
    <source>
        <dbReference type="Proteomes" id="UP000023152"/>
    </source>
</evidence>
<feature type="repeat" description="ANK" evidence="3">
    <location>
        <begin position="353"/>
        <end position="385"/>
    </location>
</feature>
<dbReference type="PANTHER" id="PTHR24161:SF85">
    <property type="entry name" value="PALMITOYLTRANSFERASE HIP14"/>
    <property type="match status" value="1"/>
</dbReference>
<dbReference type="PANTHER" id="PTHR24161">
    <property type="entry name" value="ANK_REP_REGION DOMAIN-CONTAINING PROTEIN-RELATED"/>
    <property type="match status" value="1"/>
</dbReference>
<proteinExistence type="predicted"/>
<dbReference type="InterPro" id="IPR036770">
    <property type="entry name" value="Ankyrin_rpt-contain_sf"/>
</dbReference>
<evidence type="ECO:0000313" key="4">
    <source>
        <dbReference type="EMBL" id="ETO30528.1"/>
    </source>
</evidence>
<dbReference type="InterPro" id="IPR002110">
    <property type="entry name" value="Ankyrin_rpt"/>
</dbReference>
<dbReference type="AlphaFoldDB" id="X6NXB3"/>
<dbReference type="PROSITE" id="PS50297">
    <property type="entry name" value="ANK_REP_REGION"/>
    <property type="match status" value="3"/>
</dbReference>
<gene>
    <name evidence="4" type="ORF">RFI_06592</name>
</gene>
<dbReference type="SMART" id="SM00248">
    <property type="entry name" value="ANK"/>
    <property type="match status" value="9"/>
</dbReference>
<dbReference type="Proteomes" id="UP000023152">
    <property type="component" value="Unassembled WGS sequence"/>
</dbReference>
<dbReference type="Gene3D" id="1.25.40.20">
    <property type="entry name" value="Ankyrin repeat-containing domain"/>
    <property type="match status" value="3"/>
</dbReference>
<dbReference type="PROSITE" id="PS50088">
    <property type="entry name" value="ANK_REPEAT"/>
    <property type="match status" value="4"/>
</dbReference>
<keyword evidence="1" id="KW-0677">Repeat</keyword>
<name>X6NXB3_RETFI</name>
<reference evidence="4 5" key="1">
    <citation type="journal article" date="2013" name="Curr. Biol.">
        <title>The Genome of the Foraminiferan Reticulomyxa filosa.</title>
        <authorList>
            <person name="Glockner G."/>
            <person name="Hulsmann N."/>
            <person name="Schleicher M."/>
            <person name="Noegel A.A."/>
            <person name="Eichinger L."/>
            <person name="Gallinger C."/>
            <person name="Pawlowski J."/>
            <person name="Sierra R."/>
            <person name="Euteneuer U."/>
            <person name="Pillet L."/>
            <person name="Moustafa A."/>
            <person name="Platzer M."/>
            <person name="Groth M."/>
            <person name="Szafranski K."/>
            <person name="Schliwa M."/>
        </authorList>
    </citation>
    <scope>NUCLEOTIDE SEQUENCE [LARGE SCALE GENOMIC DNA]</scope>
</reference>
<dbReference type="SUPFAM" id="SSF48403">
    <property type="entry name" value="Ankyrin repeat"/>
    <property type="match status" value="1"/>
</dbReference>
<dbReference type="Pfam" id="PF12796">
    <property type="entry name" value="Ank_2"/>
    <property type="match status" value="3"/>
</dbReference>
<feature type="repeat" description="ANK" evidence="3">
    <location>
        <begin position="287"/>
        <end position="319"/>
    </location>
</feature>
<dbReference type="OrthoDB" id="20872at2759"/>
<feature type="repeat" description="ANK" evidence="3">
    <location>
        <begin position="320"/>
        <end position="352"/>
    </location>
</feature>
<evidence type="ECO:0000256" key="2">
    <source>
        <dbReference type="ARBA" id="ARBA00023043"/>
    </source>
</evidence>
<evidence type="ECO:0000256" key="1">
    <source>
        <dbReference type="ARBA" id="ARBA00022737"/>
    </source>
</evidence>
<accession>X6NXB3</accession>
<comment type="caution">
    <text evidence="4">The sequence shown here is derived from an EMBL/GenBank/DDBJ whole genome shotgun (WGS) entry which is preliminary data.</text>
</comment>
<keyword evidence="5" id="KW-1185">Reference proteome</keyword>
<evidence type="ECO:0000256" key="3">
    <source>
        <dbReference type="PROSITE-ProRule" id="PRU00023"/>
    </source>
</evidence>
<feature type="repeat" description="ANK" evidence="3">
    <location>
        <begin position="143"/>
        <end position="175"/>
    </location>
</feature>
<organism evidence="4 5">
    <name type="scientific">Reticulomyxa filosa</name>
    <dbReference type="NCBI Taxonomy" id="46433"/>
    <lineage>
        <taxon>Eukaryota</taxon>
        <taxon>Sar</taxon>
        <taxon>Rhizaria</taxon>
        <taxon>Retaria</taxon>
        <taxon>Foraminifera</taxon>
        <taxon>Monothalamids</taxon>
        <taxon>Reticulomyxidae</taxon>
        <taxon>Reticulomyxa</taxon>
    </lineage>
</organism>
<keyword evidence="2 3" id="KW-0040">ANK repeat</keyword>